<reference evidence="2" key="2">
    <citation type="submission" date="2025-08" db="UniProtKB">
        <authorList>
            <consortium name="Ensembl"/>
        </authorList>
    </citation>
    <scope>IDENTIFICATION</scope>
</reference>
<reference evidence="2" key="3">
    <citation type="submission" date="2025-09" db="UniProtKB">
        <authorList>
            <consortium name="Ensembl"/>
        </authorList>
    </citation>
    <scope>IDENTIFICATION</scope>
</reference>
<evidence type="ECO:0000313" key="3">
    <source>
        <dbReference type="Proteomes" id="UP000008144"/>
    </source>
</evidence>
<gene>
    <name evidence="2" type="primary">LOC100178907</name>
</gene>
<keyword evidence="1" id="KW-0732">Signal</keyword>
<sequence length="107" mass="11666">MKGLTIFVCIYLLLNMTSASPVSELNEQTVKKVTYSEEAKDQIREASVIAVSYLCLGENVIPEIQNTICANALYSGMGVRSTSYAASDCMDCSVAEPVCWDSCPRLI</sequence>
<keyword evidence="3" id="KW-1185">Reference proteome</keyword>
<dbReference type="Ensembl" id="ENSCINT00000009853.3">
    <property type="protein sequence ID" value="ENSCINP00000009853.3"/>
    <property type="gene ID" value="ENSCING00000004766.3"/>
</dbReference>
<dbReference type="HOGENOM" id="CLU_175676_0_0_1"/>
<dbReference type="KEGG" id="cin:100178907"/>
<feature type="chain" id="PRO_5014089825" evidence="1">
    <location>
        <begin position="20"/>
        <end position="107"/>
    </location>
</feature>
<dbReference type="RefSeq" id="XP_002129727.1">
    <property type="nucleotide sequence ID" value="XM_002129691.2"/>
</dbReference>
<name>F6PME6_CIOIN</name>
<dbReference type="GeneTree" id="ENSGT00390000004048"/>
<accession>A0A1W2WJL5</accession>
<evidence type="ECO:0000313" key="2">
    <source>
        <dbReference type="Ensembl" id="ENSCINP00000009853.3"/>
    </source>
</evidence>
<feature type="signal peptide" evidence="1">
    <location>
        <begin position="1"/>
        <end position="19"/>
    </location>
</feature>
<dbReference type="Proteomes" id="UP000008144">
    <property type="component" value="Unassembled WGS sequence"/>
</dbReference>
<dbReference type="InParanoid" id="F6PME6"/>
<dbReference type="GeneID" id="100178907"/>
<dbReference type="AlphaFoldDB" id="F6PME6"/>
<organism evidence="2 3">
    <name type="scientific">Ciona intestinalis</name>
    <name type="common">Transparent sea squirt</name>
    <name type="synonym">Ascidia intestinalis</name>
    <dbReference type="NCBI Taxonomy" id="7719"/>
    <lineage>
        <taxon>Eukaryota</taxon>
        <taxon>Metazoa</taxon>
        <taxon>Chordata</taxon>
        <taxon>Tunicata</taxon>
        <taxon>Ascidiacea</taxon>
        <taxon>Phlebobranchia</taxon>
        <taxon>Cionidae</taxon>
        <taxon>Ciona</taxon>
    </lineage>
</organism>
<protein>
    <submittedName>
        <fullName evidence="2">Uncharacterized LOC100178907</fullName>
    </submittedName>
</protein>
<proteinExistence type="predicted"/>
<accession>F6PME6</accession>
<reference evidence="3" key="1">
    <citation type="journal article" date="2002" name="Science">
        <title>The draft genome of Ciona intestinalis: insights into chordate and vertebrate origins.</title>
        <authorList>
            <person name="Dehal P."/>
            <person name="Satou Y."/>
            <person name="Campbell R.K."/>
            <person name="Chapman J."/>
            <person name="Degnan B."/>
            <person name="De Tomaso A."/>
            <person name="Davidson B."/>
            <person name="Di Gregorio A."/>
            <person name="Gelpke M."/>
            <person name="Goodstein D.M."/>
            <person name="Harafuji N."/>
            <person name="Hastings K.E."/>
            <person name="Ho I."/>
            <person name="Hotta K."/>
            <person name="Huang W."/>
            <person name="Kawashima T."/>
            <person name="Lemaire P."/>
            <person name="Martinez D."/>
            <person name="Meinertzhagen I.A."/>
            <person name="Necula S."/>
            <person name="Nonaka M."/>
            <person name="Putnam N."/>
            <person name="Rash S."/>
            <person name="Saiga H."/>
            <person name="Satake M."/>
            <person name="Terry A."/>
            <person name="Yamada L."/>
            <person name="Wang H.G."/>
            <person name="Awazu S."/>
            <person name="Azumi K."/>
            <person name="Boore J."/>
            <person name="Branno M."/>
            <person name="Chin-Bow S."/>
            <person name="DeSantis R."/>
            <person name="Doyle S."/>
            <person name="Francino P."/>
            <person name="Keys D.N."/>
            <person name="Haga S."/>
            <person name="Hayashi H."/>
            <person name="Hino K."/>
            <person name="Imai K.S."/>
            <person name="Inaba K."/>
            <person name="Kano S."/>
            <person name="Kobayashi K."/>
            <person name="Kobayashi M."/>
            <person name="Lee B.I."/>
            <person name="Makabe K.W."/>
            <person name="Manohar C."/>
            <person name="Matassi G."/>
            <person name="Medina M."/>
            <person name="Mochizuki Y."/>
            <person name="Mount S."/>
            <person name="Morishita T."/>
            <person name="Miura S."/>
            <person name="Nakayama A."/>
            <person name="Nishizaka S."/>
            <person name="Nomoto H."/>
            <person name="Ohta F."/>
            <person name="Oishi K."/>
            <person name="Rigoutsos I."/>
            <person name="Sano M."/>
            <person name="Sasaki A."/>
            <person name="Sasakura Y."/>
            <person name="Shoguchi E."/>
            <person name="Shin-i T."/>
            <person name="Spagnuolo A."/>
            <person name="Stainier D."/>
            <person name="Suzuki M.M."/>
            <person name="Tassy O."/>
            <person name="Takatori N."/>
            <person name="Tokuoka M."/>
            <person name="Yagi K."/>
            <person name="Yoshizaki F."/>
            <person name="Wada S."/>
            <person name="Zhang C."/>
            <person name="Hyatt P.D."/>
            <person name="Larimer F."/>
            <person name="Detter C."/>
            <person name="Doggett N."/>
            <person name="Glavina T."/>
            <person name="Hawkins T."/>
            <person name="Richardson P."/>
            <person name="Lucas S."/>
            <person name="Kohara Y."/>
            <person name="Levine M."/>
            <person name="Satoh N."/>
            <person name="Rokhsar D.S."/>
        </authorList>
    </citation>
    <scope>NUCLEOTIDE SEQUENCE [LARGE SCALE GENOMIC DNA]</scope>
</reference>
<evidence type="ECO:0000256" key="1">
    <source>
        <dbReference type="SAM" id="SignalP"/>
    </source>
</evidence>